<proteinExistence type="predicted"/>
<feature type="region of interest" description="Disordered" evidence="1">
    <location>
        <begin position="45"/>
        <end position="85"/>
    </location>
</feature>
<protein>
    <recommendedName>
        <fullName evidence="4">Lipoprotein</fullName>
    </recommendedName>
</protein>
<evidence type="ECO:0000313" key="2">
    <source>
        <dbReference type="EMBL" id="MED7827012.1"/>
    </source>
</evidence>
<dbReference type="Proteomes" id="UP001333996">
    <property type="component" value="Unassembled WGS sequence"/>
</dbReference>
<sequence length="195" mass="19940">MVFTVQLRELAGGGAVLGRGAAAVVFTAGLLGLVGCSFERGGAAAPPTAASTGGVTSATSASPHSTTASTSPAAPGSPTPVPVTGPDQKLVSMTVTGGFAGVHQLVILRGDGTVYISEKGRPVVRRTSVTQFKELRTLLGDPALADVPEFTMNMGAVDMLQYTLQFNGRSVMTDRSGDEPALDRLIHALSAWLSK</sequence>
<comment type="caution">
    <text evidence="2">The sequence shown here is derived from an EMBL/GenBank/DDBJ whole genome shotgun (WGS) entry which is preliminary data.</text>
</comment>
<evidence type="ECO:0000256" key="1">
    <source>
        <dbReference type="SAM" id="MobiDB-lite"/>
    </source>
</evidence>
<feature type="compositionally biased region" description="Low complexity" evidence="1">
    <location>
        <begin position="45"/>
        <end position="74"/>
    </location>
</feature>
<name>A0ABU7FSD8_9ACTN</name>
<gene>
    <name evidence="2" type="ORF">VXC91_35060</name>
</gene>
<evidence type="ECO:0008006" key="4">
    <source>
        <dbReference type="Google" id="ProtNLM"/>
    </source>
</evidence>
<accession>A0ABU7FSD8</accession>
<reference evidence="2" key="1">
    <citation type="submission" date="2024-01" db="EMBL/GenBank/DDBJ databases">
        <title>First draft genome sequence data of TA4-1, the type strain of Gram-positive actinobacterium Streptomyces chiangmaiensis.</title>
        <authorList>
            <person name="Yasawong M."/>
            <person name="Nantapong N."/>
        </authorList>
    </citation>
    <scope>NUCLEOTIDE SEQUENCE</scope>
    <source>
        <strain evidence="2">TA4-1</strain>
    </source>
</reference>
<organism evidence="2 3">
    <name type="scientific">Streptomyces chiangmaiensis</name>
    <dbReference type="NCBI Taxonomy" id="766497"/>
    <lineage>
        <taxon>Bacteria</taxon>
        <taxon>Bacillati</taxon>
        <taxon>Actinomycetota</taxon>
        <taxon>Actinomycetes</taxon>
        <taxon>Kitasatosporales</taxon>
        <taxon>Streptomycetaceae</taxon>
        <taxon>Streptomyces</taxon>
    </lineage>
</organism>
<evidence type="ECO:0000313" key="3">
    <source>
        <dbReference type="Proteomes" id="UP001333996"/>
    </source>
</evidence>
<keyword evidence="3" id="KW-1185">Reference proteome</keyword>
<dbReference type="RefSeq" id="WP_329511400.1">
    <property type="nucleotide sequence ID" value="NZ_BAAAYZ010000190.1"/>
</dbReference>
<dbReference type="EMBL" id="JAYWVC010000196">
    <property type="protein sequence ID" value="MED7827012.1"/>
    <property type="molecule type" value="Genomic_DNA"/>
</dbReference>